<dbReference type="RefSeq" id="WP_090731383.1">
    <property type="nucleotide sequence ID" value="NZ_FNYQ01000029.1"/>
</dbReference>
<evidence type="ECO:0000259" key="2">
    <source>
        <dbReference type="Pfam" id="PF07331"/>
    </source>
</evidence>
<protein>
    <submittedName>
        <fullName evidence="3">Putative tricarboxylic transport membrane protein</fullName>
    </submittedName>
</protein>
<feature type="transmembrane region" description="Helical" evidence="1">
    <location>
        <begin position="36"/>
        <end position="56"/>
    </location>
</feature>
<name>A0A1H6UCR3_9GAMM</name>
<feature type="transmembrane region" description="Helical" evidence="1">
    <location>
        <begin position="77"/>
        <end position="96"/>
    </location>
</feature>
<dbReference type="InterPro" id="IPR009936">
    <property type="entry name" value="DUF1468"/>
</dbReference>
<dbReference type="Pfam" id="PF07331">
    <property type="entry name" value="TctB"/>
    <property type="match status" value="1"/>
</dbReference>
<keyword evidence="1" id="KW-0472">Membrane</keyword>
<dbReference type="OrthoDB" id="7025534at2"/>
<evidence type="ECO:0000313" key="3">
    <source>
        <dbReference type="EMBL" id="SEI89376.1"/>
    </source>
</evidence>
<reference evidence="3 4" key="1">
    <citation type="submission" date="2016-10" db="EMBL/GenBank/DDBJ databases">
        <authorList>
            <person name="de Groot N.N."/>
        </authorList>
    </citation>
    <scope>NUCLEOTIDE SEQUENCE [LARGE SCALE GENOMIC DNA]</scope>
    <source>
        <strain evidence="3 4">DSM 373</strain>
    </source>
</reference>
<feature type="transmembrane region" description="Helical" evidence="1">
    <location>
        <begin position="116"/>
        <end position="134"/>
    </location>
</feature>
<organism evidence="3 4">
    <name type="scientific">Azotobacter beijerinckii</name>
    <dbReference type="NCBI Taxonomy" id="170623"/>
    <lineage>
        <taxon>Bacteria</taxon>
        <taxon>Pseudomonadati</taxon>
        <taxon>Pseudomonadota</taxon>
        <taxon>Gammaproteobacteria</taxon>
        <taxon>Pseudomonadales</taxon>
        <taxon>Pseudomonadaceae</taxon>
        <taxon>Azotobacter</taxon>
    </lineage>
</organism>
<proteinExistence type="predicted"/>
<feature type="domain" description="DUF1468" evidence="2">
    <location>
        <begin position="15"/>
        <end position="143"/>
    </location>
</feature>
<evidence type="ECO:0000313" key="4">
    <source>
        <dbReference type="Proteomes" id="UP000199250"/>
    </source>
</evidence>
<keyword evidence="1" id="KW-1133">Transmembrane helix</keyword>
<gene>
    <name evidence="3" type="ORF">SAMN04244572_02005</name>
</gene>
<evidence type="ECO:0000256" key="1">
    <source>
        <dbReference type="SAM" id="Phobius"/>
    </source>
</evidence>
<accession>A0A1H6UCR3</accession>
<dbReference type="AlphaFoldDB" id="A0A1H6UCR3"/>
<dbReference type="Proteomes" id="UP000199250">
    <property type="component" value="Unassembled WGS sequence"/>
</dbReference>
<sequence length="152" mass="16241">MLLQRLFLATWLVPALAMIYIGSAYQAPFAYEPVGPRAFPLLMLGLLAAGLIYLLIHPTPVAQDPDEPPPTLQAYRKVGVAIALLLGFALAFEPLGFIPASTLAGLCFARLYGGRWLPSLGLAVALASGLYLLFDRLLDVPLPLGILAGLEI</sequence>
<dbReference type="EMBL" id="FNYQ01000029">
    <property type="protein sequence ID" value="SEI89376.1"/>
    <property type="molecule type" value="Genomic_DNA"/>
</dbReference>
<keyword evidence="1" id="KW-0812">Transmembrane</keyword>